<dbReference type="AlphaFoldDB" id="A0A173ZV34"/>
<protein>
    <submittedName>
        <fullName evidence="1">Uncharacterized protein</fullName>
    </submittedName>
</protein>
<organism evidence="1 2">
    <name type="scientific">Blautia obeum</name>
    <dbReference type="NCBI Taxonomy" id="40520"/>
    <lineage>
        <taxon>Bacteria</taxon>
        <taxon>Bacillati</taxon>
        <taxon>Bacillota</taxon>
        <taxon>Clostridia</taxon>
        <taxon>Lachnospirales</taxon>
        <taxon>Lachnospiraceae</taxon>
        <taxon>Blautia</taxon>
    </lineage>
</organism>
<evidence type="ECO:0000313" key="2">
    <source>
        <dbReference type="Proteomes" id="UP000095447"/>
    </source>
</evidence>
<proteinExistence type="predicted"/>
<name>A0A173ZV34_9FIRM</name>
<dbReference type="RefSeq" id="WP_055053106.1">
    <property type="nucleotide sequence ID" value="NZ_CYZA01000006.1"/>
</dbReference>
<gene>
    <name evidence="1" type="ORF">ERS852395_01346</name>
</gene>
<dbReference type="EMBL" id="CYZA01000006">
    <property type="protein sequence ID" value="CUN79877.1"/>
    <property type="molecule type" value="Genomic_DNA"/>
</dbReference>
<reference evidence="1 2" key="1">
    <citation type="submission" date="2015-09" db="EMBL/GenBank/DDBJ databases">
        <authorList>
            <consortium name="Pathogen Informatics"/>
        </authorList>
    </citation>
    <scope>NUCLEOTIDE SEQUENCE [LARGE SCALE GENOMIC DNA]</scope>
    <source>
        <strain evidence="1 2">2789STDY5608838</strain>
    </source>
</reference>
<evidence type="ECO:0000313" key="1">
    <source>
        <dbReference type="EMBL" id="CUN79877.1"/>
    </source>
</evidence>
<dbReference type="Proteomes" id="UP000095447">
    <property type="component" value="Unassembled WGS sequence"/>
</dbReference>
<accession>A0A173ZV34</accession>
<sequence>MKDNIYLVIREKDNVVVSIMMNKLDHTYSFVNLTKGHICTCKFDSIEDAIKDMEEKKDNGEIIDFINMEARI</sequence>